<proteinExistence type="predicted"/>
<dbReference type="AlphaFoldDB" id="A0A4Q7J6J4"/>
<dbReference type="EMBL" id="SFCC01000009">
    <property type="protein sequence ID" value="RZQ62456.1"/>
    <property type="molecule type" value="Genomic_DNA"/>
</dbReference>
<protein>
    <recommendedName>
        <fullName evidence="3">Bacteriocin-protection protein</fullName>
    </recommendedName>
</protein>
<reference evidence="1 2" key="1">
    <citation type="submission" date="2019-02" db="EMBL/GenBank/DDBJ databases">
        <title>Draft genome sequence of Amycolatopsis sp. 8-3EHSu isolated from roots of Suaeda maritima.</title>
        <authorList>
            <person name="Duangmal K."/>
            <person name="Chantavorakit T."/>
        </authorList>
    </citation>
    <scope>NUCLEOTIDE SEQUENCE [LARGE SCALE GENOMIC DNA]</scope>
    <source>
        <strain evidence="1 2">8-3EHSu</strain>
    </source>
</reference>
<dbReference type="Pfam" id="PF13376">
    <property type="entry name" value="OmdA"/>
    <property type="match status" value="1"/>
</dbReference>
<dbReference type="RefSeq" id="WP_130476883.1">
    <property type="nucleotide sequence ID" value="NZ_SFCC01000009.1"/>
</dbReference>
<keyword evidence="2" id="KW-1185">Reference proteome</keyword>
<sequence length="192" mass="21205">MAGILSVADAAQWRAWLATAGRSETEVWLVIPHRDSGVAGVRYGEAIEQALCFGWIDSHARRHDRHSLRLRFTPRRPRSSWSAVNRERAARMTELGQMTERGQAVIDQAKAAGTWDAAAGGGGMPGDLRAALEADPAAHANFERFPPSSRRLIVEWIATAKRPSTRQRRIARTVELAAVNVRANHPGVRMAR</sequence>
<accession>A0A4Q7J6J4</accession>
<gene>
    <name evidence="1" type="ORF">EWH70_19555</name>
</gene>
<comment type="caution">
    <text evidence="1">The sequence shown here is derived from an EMBL/GenBank/DDBJ whole genome shotgun (WGS) entry which is preliminary data.</text>
</comment>
<evidence type="ECO:0000313" key="2">
    <source>
        <dbReference type="Proteomes" id="UP000292003"/>
    </source>
</evidence>
<evidence type="ECO:0000313" key="1">
    <source>
        <dbReference type="EMBL" id="RZQ62456.1"/>
    </source>
</evidence>
<name>A0A4Q7J6J4_9PSEU</name>
<organism evidence="1 2">
    <name type="scientific">Amycolatopsis suaedae</name>
    <dbReference type="NCBI Taxonomy" id="2510978"/>
    <lineage>
        <taxon>Bacteria</taxon>
        <taxon>Bacillati</taxon>
        <taxon>Actinomycetota</taxon>
        <taxon>Actinomycetes</taxon>
        <taxon>Pseudonocardiales</taxon>
        <taxon>Pseudonocardiaceae</taxon>
        <taxon>Amycolatopsis</taxon>
    </lineage>
</organism>
<dbReference type="Proteomes" id="UP000292003">
    <property type="component" value="Unassembled WGS sequence"/>
</dbReference>
<dbReference type="OrthoDB" id="9796999at2"/>
<evidence type="ECO:0008006" key="3">
    <source>
        <dbReference type="Google" id="ProtNLM"/>
    </source>
</evidence>